<name>A0A9P1D3F6_9DINO</name>
<keyword evidence="5" id="KW-0862">Zinc</keyword>
<evidence type="ECO:0000256" key="5">
    <source>
        <dbReference type="ARBA" id="ARBA00022833"/>
    </source>
</evidence>
<comment type="subcellular location">
    <subcellularLocation>
        <location evidence="1">Nucleus</location>
    </subcellularLocation>
</comment>
<dbReference type="InterPro" id="IPR013087">
    <property type="entry name" value="Znf_C2H2_type"/>
</dbReference>
<evidence type="ECO:0000313" key="10">
    <source>
        <dbReference type="EMBL" id="CAL1155252.1"/>
    </source>
</evidence>
<evidence type="ECO:0000256" key="4">
    <source>
        <dbReference type="ARBA" id="ARBA00022771"/>
    </source>
</evidence>
<evidence type="ECO:0000256" key="2">
    <source>
        <dbReference type="ARBA" id="ARBA00022723"/>
    </source>
</evidence>
<dbReference type="InterPro" id="IPR050888">
    <property type="entry name" value="ZnF_C2H2-type_TF"/>
</dbReference>
<dbReference type="PROSITE" id="PS00028">
    <property type="entry name" value="ZINC_FINGER_C2H2_1"/>
    <property type="match status" value="2"/>
</dbReference>
<accession>A0A9P1D3F6</accession>
<dbReference type="AlphaFoldDB" id="A0A9P1D3F6"/>
<dbReference type="PANTHER" id="PTHR24406">
    <property type="entry name" value="TRANSCRIPTIONAL REPRESSOR CTCFL-RELATED"/>
    <property type="match status" value="1"/>
</dbReference>
<evidence type="ECO:0000256" key="7">
    <source>
        <dbReference type="PROSITE-ProRule" id="PRU00042"/>
    </source>
</evidence>
<keyword evidence="4 7" id="KW-0863">Zinc-finger</keyword>
<evidence type="ECO:0000313" key="9">
    <source>
        <dbReference type="EMBL" id="CAI4001877.1"/>
    </source>
</evidence>
<proteinExistence type="predicted"/>
<organism evidence="9">
    <name type="scientific">Cladocopium goreaui</name>
    <dbReference type="NCBI Taxonomy" id="2562237"/>
    <lineage>
        <taxon>Eukaryota</taxon>
        <taxon>Sar</taxon>
        <taxon>Alveolata</taxon>
        <taxon>Dinophyceae</taxon>
        <taxon>Suessiales</taxon>
        <taxon>Symbiodiniaceae</taxon>
        <taxon>Cladocopium</taxon>
    </lineage>
</organism>
<sequence>MPDEVMELTRQYIHDIWLPANTVMLNTDAVPGVPFTRDELIQELCRIPVTKSVAKHCLPGICWKTHATAVTDFIFPKLERWWNSSPPFIPDQWKAAHLTFIHKPGKTPDNLLNLRPLALLEPVGKSILGLLTSKFALEVRPLITDWPQFAFMPNRSSLDAIRRVVQHCLRIRHLHQNQRRSVHQRAAAVKSTPICGGIQVLLDATRAFDRVPRQPLFDFIHTLPVDQRLVVLLTAWHSHTAYVIEHDGQAATVGTDITWTTDWTHVPHLQQLVHAARHEQLQVSLATPAHEALTVQRPTALNPGAMSTMQDKPTYPLLTDSNLSLLLSKPYGLPILECIKARRWGTLLQYPDAVQDLTSYCVICGVFSNRPQELNQHLRTQHHQLVPHVMTKASQLCKSLASNSPCRFCQRSFKRVHQCPVMTQAAVLLVNTDCTGDTYAAPGQAVLHCDICHMQFQELRLLNEHLDQLHRLDPQDWDPLRDLLGSDPVCSHCLACFADRSAVRQHITLGQCLSFDPMRPAADLPVPPDWQEIIMQGQTTELRQAPMKRLQLTLRCQLCQTQFQRTGDLSLHLQTTHASLWAESQMYVPLLIASCLPQGCLCNPMTNASGLQHVCVPLRQLGMMAAKMAIPLYLPWKFAMQDVTQYLHAVADQSFKVHTQTG</sequence>
<reference evidence="9" key="1">
    <citation type="submission" date="2022-10" db="EMBL/GenBank/DDBJ databases">
        <authorList>
            <person name="Chen Y."/>
            <person name="Dougan E. K."/>
            <person name="Chan C."/>
            <person name="Rhodes N."/>
            <person name="Thang M."/>
        </authorList>
    </citation>
    <scope>NUCLEOTIDE SEQUENCE</scope>
</reference>
<dbReference type="SMART" id="SM00355">
    <property type="entry name" value="ZnF_C2H2"/>
    <property type="match status" value="4"/>
</dbReference>
<evidence type="ECO:0000256" key="6">
    <source>
        <dbReference type="ARBA" id="ARBA00023242"/>
    </source>
</evidence>
<protein>
    <recommendedName>
        <fullName evidence="8">C2H2-type domain-containing protein</fullName>
    </recommendedName>
</protein>
<dbReference type="EMBL" id="CAMXCT020003002">
    <property type="protein sequence ID" value="CAL1155252.1"/>
    <property type="molecule type" value="Genomic_DNA"/>
</dbReference>
<dbReference type="GO" id="GO:0005634">
    <property type="term" value="C:nucleus"/>
    <property type="evidence" value="ECO:0007669"/>
    <property type="project" value="UniProtKB-SubCell"/>
</dbReference>
<dbReference type="Proteomes" id="UP001152797">
    <property type="component" value="Unassembled WGS sequence"/>
</dbReference>
<keyword evidence="2" id="KW-0479">Metal-binding</keyword>
<dbReference type="PROSITE" id="PS50157">
    <property type="entry name" value="ZINC_FINGER_C2H2_2"/>
    <property type="match status" value="1"/>
</dbReference>
<reference evidence="10" key="2">
    <citation type="submission" date="2024-04" db="EMBL/GenBank/DDBJ databases">
        <authorList>
            <person name="Chen Y."/>
            <person name="Shah S."/>
            <person name="Dougan E. K."/>
            <person name="Thang M."/>
            <person name="Chan C."/>
        </authorList>
    </citation>
    <scope>NUCLEOTIDE SEQUENCE [LARGE SCALE GENOMIC DNA]</scope>
</reference>
<dbReference type="GO" id="GO:0008270">
    <property type="term" value="F:zinc ion binding"/>
    <property type="evidence" value="ECO:0007669"/>
    <property type="project" value="UniProtKB-KW"/>
</dbReference>
<keyword evidence="11" id="KW-1185">Reference proteome</keyword>
<dbReference type="OrthoDB" id="10014897at2759"/>
<evidence type="ECO:0000256" key="1">
    <source>
        <dbReference type="ARBA" id="ARBA00004123"/>
    </source>
</evidence>
<evidence type="ECO:0000313" key="11">
    <source>
        <dbReference type="Proteomes" id="UP001152797"/>
    </source>
</evidence>
<dbReference type="EMBL" id="CAMXCT030003002">
    <property type="protein sequence ID" value="CAL4789189.1"/>
    <property type="molecule type" value="Genomic_DNA"/>
</dbReference>
<keyword evidence="3" id="KW-0677">Repeat</keyword>
<evidence type="ECO:0000256" key="3">
    <source>
        <dbReference type="ARBA" id="ARBA00022737"/>
    </source>
</evidence>
<dbReference type="EMBL" id="CAMXCT010003002">
    <property type="protein sequence ID" value="CAI4001877.1"/>
    <property type="molecule type" value="Genomic_DNA"/>
</dbReference>
<feature type="domain" description="C2H2-type" evidence="8">
    <location>
        <begin position="554"/>
        <end position="582"/>
    </location>
</feature>
<evidence type="ECO:0000259" key="8">
    <source>
        <dbReference type="PROSITE" id="PS50157"/>
    </source>
</evidence>
<gene>
    <name evidence="9" type="ORF">C1SCF055_LOCUS27877</name>
</gene>
<keyword evidence="6" id="KW-0539">Nucleus</keyword>
<comment type="caution">
    <text evidence="9">The sequence shown here is derived from an EMBL/GenBank/DDBJ whole genome shotgun (WGS) entry which is preliminary data.</text>
</comment>